<sequence>MMNSEETKVESKYNEYMKNVYKGSTYKNRYADVLGAIAVIELIVSIVGATYIWKTMATIDRGLYYSSPEYNPFGVGLSFTILIQGIILFIVMQTLKTTAKDVVEIKNKILSKE</sequence>
<dbReference type="Proteomes" id="UP000006094">
    <property type="component" value="Chromosome"/>
</dbReference>
<accession>K0B1A0</accession>
<feature type="transmembrane region" description="Helical" evidence="1">
    <location>
        <begin position="73"/>
        <end position="91"/>
    </location>
</feature>
<proteinExistence type="predicted"/>
<reference evidence="2 3" key="1">
    <citation type="journal article" date="2012" name="PLoS ONE">
        <title>The purine-utilizing bacterium Clostridium acidurici 9a: a genome-guided metabolic reconsideration.</title>
        <authorList>
            <person name="Hartwich K."/>
            <person name="Poehlein A."/>
            <person name="Daniel R."/>
        </authorList>
    </citation>
    <scope>NUCLEOTIDE SEQUENCE [LARGE SCALE GENOMIC DNA]</scope>
    <source>
        <strain evidence="3">ATCC 7906 / DSM 604 / BCRC 14475 / CIP 104303 / KCTC 5404 / NCIMB 10678 / 9a</strain>
    </source>
</reference>
<dbReference type="RefSeq" id="WP_014967543.1">
    <property type="nucleotide sequence ID" value="NC_018664.1"/>
</dbReference>
<evidence type="ECO:0000256" key="1">
    <source>
        <dbReference type="SAM" id="Phobius"/>
    </source>
</evidence>
<evidence type="ECO:0000313" key="2">
    <source>
        <dbReference type="EMBL" id="AFS78406.1"/>
    </source>
</evidence>
<gene>
    <name evidence="2" type="ordered locus">Curi_c13960</name>
</gene>
<feature type="transmembrane region" description="Helical" evidence="1">
    <location>
        <begin position="33"/>
        <end position="53"/>
    </location>
</feature>
<name>K0B1A0_GOTA9</name>
<dbReference type="HOGENOM" id="CLU_2129073_0_0_9"/>
<keyword evidence="3" id="KW-1185">Reference proteome</keyword>
<organism evidence="2 3">
    <name type="scientific">Gottschalkia acidurici (strain ATCC 7906 / DSM 604 / BCRC 14475 / CIP 104303 / KCTC 5404 / NCIMB 10678 / 9a)</name>
    <name type="common">Clostridium acidurici</name>
    <dbReference type="NCBI Taxonomy" id="1128398"/>
    <lineage>
        <taxon>Bacteria</taxon>
        <taxon>Bacillati</taxon>
        <taxon>Bacillota</taxon>
        <taxon>Tissierellia</taxon>
        <taxon>Tissierellales</taxon>
        <taxon>Gottschalkiaceae</taxon>
        <taxon>Gottschalkia</taxon>
    </lineage>
</organism>
<dbReference type="AlphaFoldDB" id="K0B1A0"/>
<keyword evidence="1" id="KW-1133">Transmembrane helix</keyword>
<dbReference type="EMBL" id="CP003326">
    <property type="protein sequence ID" value="AFS78406.1"/>
    <property type="molecule type" value="Genomic_DNA"/>
</dbReference>
<protein>
    <submittedName>
        <fullName evidence="2">Uncharacterized protein</fullName>
    </submittedName>
</protein>
<dbReference type="KEGG" id="cad:Curi_c13960"/>
<keyword evidence="1" id="KW-0472">Membrane</keyword>
<keyword evidence="1" id="KW-0812">Transmembrane</keyword>
<evidence type="ECO:0000313" key="3">
    <source>
        <dbReference type="Proteomes" id="UP000006094"/>
    </source>
</evidence>